<evidence type="ECO:0000256" key="7">
    <source>
        <dbReference type="ARBA" id="ARBA00022967"/>
    </source>
</evidence>
<dbReference type="SUPFAM" id="SSF81886">
    <property type="entry name" value="Helical scaffold and wing domains of SecA"/>
    <property type="match status" value="1"/>
</dbReference>
<dbReference type="GO" id="GO:0017038">
    <property type="term" value="P:protein import"/>
    <property type="evidence" value="ECO:0007669"/>
    <property type="project" value="InterPro"/>
</dbReference>
<dbReference type="PRINTS" id="PR00906">
    <property type="entry name" value="SECA"/>
</dbReference>
<dbReference type="EMBL" id="KY709212">
    <property type="protein sequence ID" value="ARO91376.1"/>
    <property type="molecule type" value="Genomic_DNA"/>
</dbReference>
<dbReference type="GO" id="GO:0005524">
    <property type="term" value="F:ATP binding"/>
    <property type="evidence" value="ECO:0007669"/>
    <property type="project" value="UniProtKB-UniRule"/>
</dbReference>
<dbReference type="EMBL" id="KX284728">
    <property type="protein sequence ID" value="ASK39550.1"/>
    <property type="molecule type" value="Genomic_DNA"/>
</dbReference>
<proteinExistence type="inferred from homology"/>
<dbReference type="InterPro" id="IPR027417">
    <property type="entry name" value="P-loop_NTPase"/>
</dbReference>
<dbReference type="Pfam" id="PF01043">
    <property type="entry name" value="SecA_PP_bind"/>
    <property type="match status" value="1"/>
</dbReference>
<keyword evidence="3 10" id="KW-0813">Transport</keyword>
<dbReference type="PANTHER" id="PTHR30612:SF0">
    <property type="entry name" value="CHLOROPLAST PROTEIN-TRANSPORTING ATPASE"/>
    <property type="match status" value="1"/>
</dbReference>
<accession>A0A1X9PV53</accession>
<feature type="domain" description="SecA family profile" evidence="13">
    <location>
        <begin position="1"/>
        <end position="679"/>
    </location>
</feature>
<evidence type="ECO:0000256" key="11">
    <source>
        <dbReference type="RuleBase" id="RU003874"/>
    </source>
</evidence>
<dbReference type="CDD" id="cd17928">
    <property type="entry name" value="DEXDc_SecA"/>
    <property type="match status" value="1"/>
</dbReference>
<evidence type="ECO:0000256" key="9">
    <source>
        <dbReference type="ARBA" id="ARBA00023136"/>
    </source>
</evidence>
<dbReference type="Pfam" id="PF21090">
    <property type="entry name" value="P-loop_SecA"/>
    <property type="match status" value="1"/>
</dbReference>
<dbReference type="SUPFAM" id="SSF81767">
    <property type="entry name" value="Pre-protein crosslinking domain of SecA"/>
    <property type="match status" value="1"/>
</dbReference>
<dbReference type="GO" id="GO:0006605">
    <property type="term" value="P:protein targeting"/>
    <property type="evidence" value="ECO:0007669"/>
    <property type="project" value="UniProtKB-UniRule"/>
</dbReference>
<dbReference type="SMART" id="SM00958">
    <property type="entry name" value="SecA_PP_bind"/>
    <property type="match status" value="1"/>
</dbReference>
<feature type="binding site" evidence="10">
    <location>
        <position position="491"/>
    </location>
    <ligand>
        <name>ATP</name>
        <dbReference type="ChEBI" id="CHEBI:30616"/>
    </ligand>
</feature>
<comment type="subcellular location">
    <subcellularLocation>
        <location evidence="10">Cell membrane</location>
        <topology evidence="10">Peripheral membrane protein</topology>
        <orientation evidence="10">Cytoplasmic side</orientation>
    </subcellularLocation>
    <subcellularLocation>
        <location evidence="10">Cytoplasm</location>
    </subcellularLocation>
    <subcellularLocation>
        <location evidence="1">Membrane</location>
        <topology evidence="1">Peripheral membrane protein</topology>
    </subcellularLocation>
    <text evidence="10">Distribution is 50-50.</text>
</comment>
<dbReference type="GO" id="GO:0065002">
    <property type="term" value="P:intracellular protein transmembrane transport"/>
    <property type="evidence" value="ECO:0007669"/>
    <property type="project" value="UniProtKB-UniRule"/>
</dbReference>
<dbReference type="SUPFAM" id="SSF52540">
    <property type="entry name" value="P-loop containing nucleoside triphosphate hydrolases"/>
    <property type="match status" value="2"/>
</dbReference>
<gene>
    <name evidence="10 14" type="primary">secA</name>
    <name evidence="15" type="ORF">Rhodc_002</name>
</gene>
<dbReference type="CDD" id="cd18803">
    <property type="entry name" value="SF2_C_secA"/>
    <property type="match status" value="1"/>
</dbReference>
<dbReference type="InterPro" id="IPR011130">
    <property type="entry name" value="SecA_preprotein_X-link_dom"/>
</dbReference>
<reference evidence="15" key="1">
    <citation type="journal article" date="2016" name="BMC Biol.">
        <title>Parallel evolution of highly conserved plastid genome architecture in red seaweeds and seed plants.</title>
        <authorList>
            <person name="Lee J."/>
            <person name="Cho C.H."/>
            <person name="Park S.I."/>
            <person name="Choi J.W."/>
            <person name="Song H.S."/>
            <person name="West J.A."/>
            <person name="Bhattacharya D."/>
            <person name="Yoon H.S."/>
        </authorList>
    </citation>
    <scope>NUCLEOTIDE SEQUENCE</scope>
</reference>
<evidence type="ECO:0000256" key="10">
    <source>
        <dbReference type="HAMAP-Rule" id="MF_01382"/>
    </source>
</evidence>
<dbReference type="InterPro" id="IPR000185">
    <property type="entry name" value="SecA"/>
</dbReference>
<dbReference type="InterPro" id="IPR036670">
    <property type="entry name" value="SecA_X-link_sf"/>
</dbReference>
<dbReference type="InterPro" id="IPR036266">
    <property type="entry name" value="SecA_Wing/Scaffold_sf"/>
</dbReference>
<dbReference type="GO" id="GO:0008564">
    <property type="term" value="F:protein-exporting ATPase activity"/>
    <property type="evidence" value="ECO:0007669"/>
    <property type="project" value="UniProtKB-EC"/>
</dbReference>
<keyword evidence="4 10" id="KW-0547">Nucleotide-binding</keyword>
<feature type="domain" description="Helicase ATP-binding" evidence="12">
    <location>
        <begin position="85"/>
        <end position="245"/>
    </location>
</feature>
<dbReference type="InterPro" id="IPR020937">
    <property type="entry name" value="SecA_CS"/>
</dbReference>
<keyword evidence="10" id="KW-1003">Cell membrane</keyword>
<keyword evidence="7 10" id="KW-1278">Translocase</keyword>
<dbReference type="InterPro" id="IPR011116">
    <property type="entry name" value="SecA_Wing/Scaffold"/>
</dbReference>
<evidence type="ECO:0000259" key="13">
    <source>
        <dbReference type="PROSITE" id="PS51196"/>
    </source>
</evidence>
<sequence>MFNNIFKDKSQRKLEKYFPLIKQIYHSKNQLKSLSSSELQQKTIELKKKIFNGKSTNSLIVESFALVKEATQRVLGLEMYDVQLIAGIVLQNGQIAEMKTGEGKTLAAALPAYLNALKGKGVHIITVNDYLAARDANFIGQIYKFLGLSVGLIQENMNLETRKKNYACDITYVTNSEVAFDYLRDNMALLESDIVHRPFYYAIVDEVDSIFIDEARTPLIIGGKAEASTEKYNMATEISKKLNINKDYEVDYKKRNVILTEQGITTTEKCLGNINIYDIQEPWAPYIMNCLKAKELYELGTQYLIINNEIIIVDEFTGRATPGRRWSEGLHQAIEAKESLKIQKEMKTLASITYQNFFLLYPKLCGMTGTAKTEDNEFEKIYKLEVVVIPTNKKMIRQDFPDLLYKNQYFKWKAVVLECKKIFTKGQPILIGTTSISNSQLVSYLLNECNIPHNILNAKPKNAIREAEIIAQAGRKRAVTIATNMAGRGTDIILGGNATELTKSSLFKIFKSRFKINTKTIKSNLTETLEYYDKLKETEQYPIDQLTLNWTKILLNSSHINLNELTFKQYLNNYKNSENFINTIELELLYENILNNYETIVAKEKIEIIKLGGLHIIGTERHDSRRIDNQLRGRAGRQGDPGSSRFFISLDDKLLKNFGGSRIANIMESLQIEEDVPIESQLLTNFLETAQQKVESYYYDIRKYVFDYDQVLSDHRKAIYAERKRILETDNLRSHILGYAEITINELIVKYWTNTETEQYEKLKEITEVTCKLLNIKNQFYINDLQKMSVIQLKSLFQEQIYISYDLKEAFLESIQPGLTRQLEKYILLTQIDECWTEHLQKMNSLQEIISWRSYGQNDPLIEYKRESFILFCKLLQTLFNSVIYIIMRIEELQ</sequence>
<reference evidence="14" key="2">
    <citation type="submission" date="2017-03" db="EMBL/GenBank/DDBJ databases">
        <title>The new red algal subphylum Proteorhodophytina comprises the largest and most divergent plastid genomes known.</title>
        <authorList>
            <person name="Munoz-Gomez S.A."/>
            <person name="Mejia-Franco F.G."/>
            <person name="Durnin K."/>
            <person name="Morgan C."/>
            <person name="Grisdale C.J."/>
            <person name="Archibald J.M."/>
            <person name="Slamovits C.H."/>
        </authorList>
    </citation>
    <scope>NUCLEOTIDE SEQUENCE</scope>
    <source>
        <strain evidence="14">UTEX LB2715</strain>
    </source>
</reference>
<dbReference type="FunFam" id="3.90.1440.10:FF:000003">
    <property type="entry name" value="Preprotein translocase SecA subunit"/>
    <property type="match status" value="1"/>
</dbReference>
<keyword evidence="6 10" id="KW-0653">Protein transport</keyword>
<keyword evidence="8 10" id="KW-0811">Translocation</keyword>
<protein>
    <recommendedName>
        <fullName evidence="10 11">Protein translocase subunit SecA</fullName>
        <ecNumber evidence="10">7.4.2.8</ecNumber>
    </recommendedName>
</protein>
<dbReference type="EC" id="7.4.2.8" evidence="10"/>
<comment type="similarity">
    <text evidence="2 10 11">Belongs to the SecA family.</text>
</comment>
<evidence type="ECO:0000256" key="8">
    <source>
        <dbReference type="ARBA" id="ARBA00023010"/>
    </source>
</evidence>
<dbReference type="InterPro" id="IPR011115">
    <property type="entry name" value="SecA_DEAD"/>
</dbReference>
<dbReference type="PROSITE" id="PS51196">
    <property type="entry name" value="SECA_MOTOR_DEAD"/>
    <property type="match status" value="1"/>
</dbReference>
<dbReference type="PANTHER" id="PTHR30612">
    <property type="entry name" value="SECA INNER MEMBRANE COMPONENT OF SEC PROTEIN SECRETION SYSTEM"/>
    <property type="match status" value="1"/>
</dbReference>
<dbReference type="AlphaFoldDB" id="A0A1X9PV53"/>
<keyword evidence="5 10" id="KW-0067">ATP-binding</keyword>
<comment type="catalytic activity">
    <reaction evidence="10">
        <text>ATP + H2O + cellular proteinSide 1 = ADP + phosphate + cellular proteinSide 2.</text>
        <dbReference type="EC" id="7.4.2.8"/>
    </reaction>
</comment>
<keyword evidence="14" id="KW-0150">Chloroplast</keyword>
<keyword evidence="14" id="KW-0934">Plastid</keyword>
<evidence type="ECO:0000256" key="2">
    <source>
        <dbReference type="ARBA" id="ARBA00007650"/>
    </source>
</evidence>
<keyword evidence="10" id="KW-0963">Cytoplasm</keyword>
<name>A0A1X9PV53_9RHOD</name>
<evidence type="ECO:0000256" key="4">
    <source>
        <dbReference type="ARBA" id="ARBA00022741"/>
    </source>
</evidence>
<dbReference type="Gene3D" id="3.90.1440.10">
    <property type="entry name" value="SecA, preprotein cross-linking domain"/>
    <property type="match status" value="1"/>
</dbReference>
<dbReference type="SMART" id="SM00957">
    <property type="entry name" value="SecA_DEAD"/>
    <property type="match status" value="1"/>
</dbReference>
<geneLocation type="plastid" evidence="14"/>
<evidence type="ECO:0000313" key="14">
    <source>
        <dbReference type="EMBL" id="ARO91376.1"/>
    </source>
</evidence>
<dbReference type="PROSITE" id="PS01312">
    <property type="entry name" value="SECA"/>
    <property type="match status" value="1"/>
</dbReference>
<organism evidence="14">
    <name type="scientific">Rhodochaete parvula</name>
    <dbReference type="NCBI Taxonomy" id="110510"/>
    <lineage>
        <taxon>Eukaryota</taxon>
        <taxon>Rhodophyta</taxon>
        <taxon>Compsopogonophyceae</taxon>
        <taxon>Rhodochaetales</taxon>
        <taxon>Rhodochaetaceae</taxon>
        <taxon>Rhodochaete</taxon>
    </lineage>
</organism>
<dbReference type="PROSITE" id="PS51192">
    <property type="entry name" value="HELICASE_ATP_BIND_1"/>
    <property type="match status" value="1"/>
</dbReference>
<evidence type="ECO:0000256" key="1">
    <source>
        <dbReference type="ARBA" id="ARBA00004170"/>
    </source>
</evidence>
<feature type="binding site" evidence="10">
    <location>
        <begin position="101"/>
        <end position="105"/>
    </location>
    <ligand>
        <name>ATP</name>
        <dbReference type="ChEBI" id="CHEBI:30616"/>
    </ligand>
</feature>
<dbReference type="InterPro" id="IPR014018">
    <property type="entry name" value="SecA_motor_DEAD"/>
</dbReference>
<evidence type="ECO:0000256" key="3">
    <source>
        <dbReference type="ARBA" id="ARBA00022448"/>
    </source>
</evidence>
<dbReference type="GO" id="GO:0005886">
    <property type="term" value="C:plasma membrane"/>
    <property type="evidence" value="ECO:0007669"/>
    <property type="project" value="UniProtKB-SubCell"/>
</dbReference>
<dbReference type="Gene3D" id="3.40.50.300">
    <property type="entry name" value="P-loop containing nucleotide triphosphate hydrolases"/>
    <property type="match status" value="2"/>
</dbReference>
<dbReference type="InterPro" id="IPR014001">
    <property type="entry name" value="Helicase_ATP-bd"/>
</dbReference>
<comment type="subunit">
    <text evidence="10">Monomer and homodimer. Part of the essential Sec protein translocation apparatus which comprises SecA, SecYEG and auxiliary proteins SecDF. Other proteins may also be involved.</text>
</comment>
<dbReference type="InterPro" id="IPR044722">
    <property type="entry name" value="SecA_SF2_C"/>
</dbReference>
<dbReference type="GO" id="GO:0005829">
    <property type="term" value="C:cytosol"/>
    <property type="evidence" value="ECO:0007669"/>
    <property type="project" value="TreeGrafter"/>
</dbReference>
<keyword evidence="9 10" id="KW-0472">Membrane</keyword>
<reference evidence="15" key="3">
    <citation type="submission" date="2017-07" db="EMBL/GenBank/DDBJ databases">
        <authorList>
            <person name="Sun Z.S."/>
            <person name="Albrecht U."/>
            <person name="Echele G."/>
            <person name="Lee C.C."/>
        </authorList>
    </citation>
    <scope>NUCLEOTIDE SEQUENCE</scope>
</reference>
<dbReference type="HAMAP" id="MF_01382">
    <property type="entry name" value="SecA"/>
    <property type="match status" value="1"/>
</dbReference>
<comment type="function">
    <text evidence="10">Part of the Sec protein translocase complex. Interacts with the SecYEG preprotein conducting channel. Has a central role in coupling the hydrolysis of ATP to the transfer of proteins into and across the cell membrane, serving as an ATP-driven molecular motor driving the stepwise translocation of polypeptide chains across the membrane.</text>
</comment>
<dbReference type="Pfam" id="PF07517">
    <property type="entry name" value="SecA_DEAD"/>
    <property type="match status" value="1"/>
</dbReference>
<dbReference type="Pfam" id="PF07516">
    <property type="entry name" value="SecA_SW"/>
    <property type="match status" value="1"/>
</dbReference>
<feature type="binding site" evidence="10">
    <location>
        <position position="83"/>
    </location>
    <ligand>
        <name>ATP</name>
        <dbReference type="ChEBI" id="CHEBI:30616"/>
    </ligand>
</feature>
<evidence type="ECO:0000256" key="6">
    <source>
        <dbReference type="ARBA" id="ARBA00022927"/>
    </source>
</evidence>
<dbReference type="Gene3D" id="1.10.3060.10">
    <property type="entry name" value="Helical scaffold and wing domains of SecA"/>
    <property type="match status" value="1"/>
</dbReference>
<evidence type="ECO:0000313" key="15">
    <source>
        <dbReference type="EMBL" id="ASK39550.1"/>
    </source>
</evidence>
<dbReference type="NCBIfam" id="TIGR00963">
    <property type="entry name" value="secA"/>
    <property type="match status" value="1"/>
</dbReference>
<evidence type="ECO:0000259" key="12">
    <source>
        <dbReference type="PROSITE" id="PS51192"/>
    </source>
</evidence>
<evidence type="ECO:0000256" key="5">
    <source>
        <dbReference type="ARBA" id="ARBA00022840"/>
    </source>
</evidence>